<dbReference type="GO" id="GO:0004222">
    <property type="term" value="F:metalloendopeptidase activity"/>
    <property type="evidence" value="ECO:0007669"/>
    <property type="project" value="InterPro"/>
</dbReference>
<feature type="domain" description="Disintegrin" evidence="8">
    <location>
        <begin position="528"/>
        <end position="618"/>
    </location>
</feature>
<dbReference type="SMR" id="A0A4P7NGN5"/>
<feature type="compositionally biased region" description="Basic and acidic residues" evidence="5">
    <location>
        <begin position="187"/>
        <end position="199"/>
    </location>
</feature>
<protein>
    <recommendedName>
        <fullName evidence="3">Disintegrin and metalloproteinase domain-containing protein B</fullName>
    </recommendedName>
</protein>
<accession>A0A4P7NGN5</accession>
<dbReference type="InterPro" id="IPR036436">
    <property type="entry name" value="Disintegrin_dom_sf"/>
</dbReference>
<comment type="function">
    <text evidence="2">Probable zinc protease.</text>
</comment>
<feature type="region of interest" description="Disordered" evidence="5">
    <location>
        <begin position="764"/>
        <end position="841"/>
    </location>
</feature>
<keyword evidence="4" id="KW-0479">Metal-binding</keyword>
<dbReference type="Gene3D" id="4.10.70.10">
    <property type="entry name" value="Disintegrin domain"/>
    <property type="match status" value="1"/>
</dbReference>
<dbReference type="PANTHER" id="PTHR11905">
    <property type="entry name" value="ADAM A DISINTEGRIN AND METALLOPROTEASE DOMAIN"/>
    <property type="match status" value="1"/>
</dbReference>
<feature type="chain" id="PRO_5020845937" description="Disintegrin and metalloproteinase domain-containing protein B" evidence="7">
    <location>
        <begin position="24"/>
        <end position="841"/>
    </location>
</feature>
<keyword evidence="4" id="KW-0862">Zinc</keyword>
<feature type="active site" evidence="4">
    <location>
        <position position="442"/>
    </location>
</feature>
<dbReference type="PROSITE" id="PS50215">
    <property type="entry name" value="ADAM_MEPRO"/>
    <property type="match status" value="1"/>
</dbReference>
<feature type="transmembrane region" description="Helical" evidence="6">
    <location>
        <begin position="721"/>
        <end position="745"/>
    </location>
</feature>
<evidence type="ECO:0000259" key="9">
    <source>
        <dbReference type="PROSITE" id="PS50215"/>
    </source>
</evidence>
<feature type="binding site" evidence="4">
    <location>
        <position position="451"/>
    </location>
    <ligand>
        <name>Zn(2+)</name>
        <dbReference type="ChEBI" id="CHEBI:29105"/>
        <note>catalytic</note>
    </ligand>
</feature>
<feature type="region of interest" description="Disordered" evidence="5">
    <location>
        <begin position="187"/>
        <end position="208"/>
    </location>
</feature>
<organism evidence="10 11">
    <name type="scientific">Pyricularia oryzae</name>
    <name type="common">Rice blast fungus</name>
    <name type="synonym">Magnaporthe oryzae</name>
    <dbReference type="NCBI Taxonomy" id="318829"/>
    <lineage>
        <taxon>Eukaryota</taxon>
        <taxon>Fungi</taxon>
        <taxon>Dikarya</taxon>
        <taxon>Ascomycota</taxon>
        <taxon>Pezizomycotina</taxon>
        <taxon>Sordariomycetes</taxon>
        <taxon>Sordariomycetidae</taxon>
        <taxon>Magnaporthales</taxon>
        <taxon>Pyriculariaceae</taxon>
        <taxon>Pyricularia</taxon>
    </lineage>
</organism>
<dbReference type="Pfam" id="PF00200">
    <property type="entry name" value="Disintegrin"/>
    <property type="match status" value="1"/>
</dbReference>
<gene>
    <name evidence="10" type="ORF">PoMZ_07972</name>
</gene>
<proteinExistence type="predicted"/>
<evidence type="ECO:0000256" key="6">
    <source>
        <dbReference type="SAM" id="Phobius"/>
    </source>
</evidence>
<dbReference type="Gene3D" id="3.40.390.10">
    <property type="entry name" value="Collagenase (Catalytic Domain)"/>
    <property type="match status" value="1"/>
</dbReference>
<keyword evidence="1" id="KW-1015">Disulfide bond</keyword>
<evidence type="ECO:0000313" key="11">
    <source>
        <dbReference type="Proteomes" id="UP000294847"/>
    </source>
</evidence>
<dbReference type="InterPro" id="IPR034028">
    <property type="entry name" value="ZnMc_ADAM_fungal"/>
</dbReference>
<dbReference type="SUPFAM" id="SSF57552">
    <property type="entry name" value="Blood coagulation inhibitor (disintegrin)"/>
    <property type="match status" value="1"/>
</dbReference>
<evidence type="ECO:0000256" key="3">
    <source>
        <dbReference type="ARBA" id="ARBA00074021"/>
    </source>
</evidence>
<reference evidence="10 11" key="1">
    <citation type="journal article" date="2019" name="Mol. Biol. Evol.">
        <title>Blast fungal genomes show frequent chromosomal changes, gene gains and losses, and effector gene turnover.</title>
        <authorList>
            <person name="Gomez Luciano L.B."/>
            <person name="Jason Tsai I."/>
            <person name="Chuma I."/>
            <person name="Tosa Y."/>
            <person name="Chen Y.H."/>
            <person name="Li J.Y."/>
            <person name="Li M.Y."/>
            <person name="Jade Lu M.Y."/>
            <person name="Nakayashiki H."/>
            <person name="Li W.H."/>
        </authorList>
    </citation>
    <scope>NUCLEOTIDE SEQUENCE [LARGE SCALE GENOMIC DNA]</scope>
    <source>
        <strain evidence="10">MZ5-1-6</strain>
    </source>
</reference>
<dbReference type="AlphaFoldDB" id="A0A4P7NGN5"/>
<dbReference type="CDD" id="cd04271">
    <property type="entry name" value="ZnMc_ADAM_fungal"/>
    <property type="match status" value="1"/>
</dbReference>
<feature type="signal peptide" evidence="7">
    <location>
        <begin position="1"/>
        <end position="23"/>
    </location>
</feature>
<feature type="binding site" evidence="4">
    <location>
        <position position="441"/>
    </location>
    <ligand>
        <name>Zn(2+)</name>
        <dbReference type="ChEBI" id="CHEBI:29105"/>
        <note>catalytic</note>
    </ligand>
</feature>
<dbReference type="Pfam" id="PF13688">
    <property type="entry name" value="Reprolysin_5"/>
    <property type="match status" value="1"/>
</dbReference>
<keyword evidence="6" id="KW-1133">Transmembrane helix</keyword>
<dbReference type="SUPFAM" id="SSF55486">
    <property type="entry name" value="Metalloproteases ('zincins'), catalytic domain"/>
    <property type="match status" value="1"/>
</dbReference>
<keyword evidence="7" id="KW-0732">Signal</keyword>
<dbReference type="GO" id="GO:0046872">
    <property type="term" value="F:metal ion binding"/>
    <property type="evidence" value="ECO:0007669"/>
    <property type="project" value="UniProtKB-KW"/>
</dbReference>
<evidence type="ECO:0000256" key="2">
    <source>
        <dbReference type="ARBA" id="ARBA00056552"/>
    </source>
</evidence>
<dbReference type="InterPro" id="IPR024079">
    <property type="entry name" value="MetalloPept_cat_dom_sf"/>
</dbReference>
<evidence type="ECO:0000256" key="4">
    <source>
        <dbReference type="PROSITE-ProRule" id="PRU00276"/>
    </source>
</evidence>
<feature type="compositionally biased region" description="Low complexity" evidence="5">
    <location>
        <begin position="764"/>
        <end position="777"/>
    </location>
</feature>
<dbReference type="PANTHER" id="PTHR11905:SF159">
    <property type="entry name" value="ADAM METALLOPROTEASE"/>
    <property type="match status" value="1"/>
</dbReference>
<evidence type="ECO:0000259" key="8">
    <source>
        <dbReference type="PROSITE" id="PS50214"/>
    </source>
</evidence>
<dbReference type="Proteomes" id="UP000294847">
    <property type="component" value="Chromosome 4"/>
</dbReference>
<dbReference type="SMART" id="SM00050">
    <property type="entry name" value="DISIN"/>
    <property type="match status" value="1"/>
</dbReference>
<dbReference type="PROSITE" id="PS50214">
    <property type="entry name" value="DISINTEGRIN_2"/>
    <property type="match status" value="1"/>
</dbReference>
<feature type="compositionally biased region" description="Polar residues" evidence="5">
    <location>
        <begin position="821"/>
        <end position="841"/>
    </location>
</feature>
<feature type="binding site" evidence="4">
    <location>
        <position position="445"/>
    </location>
    <ligand>
        <name>Zn(2+)</name>
        <dbReference type="ChEBI" id="CHEBI:29105"/>
        <note>catalytic</note>
    </ligand>
</feature>
<sequence length="841" mass="89592">MFLSRALAATLAAVALLTQSGTAHSTDRQPLRYVSRLEEPVIHTDANSRRVHAFSSFELSFILHNGRQKVRLSLAPNHDIISKDAVVHIMGADGKVRAIEPLDRLEHKIYQGQAFVLREGHNDWENVGWARVNIQRDGVHPIFEGAFRIDGDDHHIQTDETYRKTKQRADPEIEWSAEEYMVVWRDSDIGDGPHGHDGDDGPSQGELKKRNLSARSPLCSSDGLDFNADDSHPIYRGLDTRDLDSGMSVSGLPSELMRRQDQTQMGNGAGVNLASSVGSTIGCPTTRKVALLGVATDCTYGKQFNSSMAIRQNIIAQVNTASQVYESSFNISLGIQNLTISDNNCPAQATEQAPWNVDCGGGVTITDRLNLFSAWRGNFKDRNAFWTLLTTCNTDAAVGLAWLGQLCVEGSVKPGAGNTNETIAGANVVVKTSQEWQVIAHEIGHTFGAVHDCQAGTCADGTVTKQQCCPLSGNSCDAKGQFIMNPSTGSKITNFSPCTIGNICSAIGRNSVRSSCLASNRDVKTITGSQCGNGIVEAGEECDCGGPDGCKGNPCCDAKTCKLTSGSTCDFANEECCDRQCKFASAGTVCRASIGSCDPAETCSGTSGVCPNNAFAPNGQACGESGQNLACASGQCTSRNQQCKTLMGSLTTGNDTYACSNSGCQLSCASPEFGKDTCFTMMQNFLDGTACQGGGKCSNGACTGSSFAGEVGTWLTDNKNIVLPVACAVGGLVLLALLCCCWTAFARRKSRRLRKQKKKAAAAALAAKSSSSQKKQAMVSINEVPPPGWQPQGGAYGQNQRTMNGNLQAPPAAATRDYSRSPHNNGQWQPPQRQYTSARYA</sequence>
<dbReference type="GO" id="GO:0006508">
    <property type="term" value="P:proteolysis"/>
    <property type="evidence" value="ECO:0007669"/>
    <property type="project" value="InterPro"/>
</dbReference>
<dbReference type="EMBL" id="CP034207">
    <property type="protein sequence ID" value="QBZ61026.1"/>
    <property type="molecule type" value="Genomic_DNA"/>
</dbReference>
<evidence type="ECO:0000256" key="5">
    <source>
        <dbReference type="SAM" id="MobiDB-lite"/>
    </source>
</evidence>
<feature type="compositionally biased region" description="Polar residues" evidence="5">
    <location>
        <begin position="797"/>
        <end position="807"/>
    </location>
</feature>
<evidence type="ECO:0000256" key="7">
    <source>
        <dbReference type="SAM" id="SignalP"/>
    </source>
</evidence>
<dbReference type="OMA" id="YGLQQNF"/>
<dbReference type="InterPro" id="IPR001762">
    <property type="entry name" value="Disintegrin_dom"/>
</dbReference>
<keyword evidence="6" id="KW-0472">Membrane</keyword>
<dbReference type="FunFam" id="4.10.70.10:FF:000003">
    <property type="entry name" value="Disintegrin and metalloproteinase domain-containing protein 17"/>
    <property type="match status" value="1"/>
</dbReference>
<comment type="caution">
    <text evidence="4">Lacks conserved residue(s) required for the propagation of feature annotation.</text>
</comment>
<dbReference type="InterPro" id="IPR001590">
    <property type="entry name" value="Peptidase_M12B"/>
</dbReference>
<keyword evidence="6" id="KW-0812">Transmembrane</keyword>
<feature type="domain" description="Peptidase M12B" evidence="9">
    <location>
        <begin position="287"/>
        <end position="503"/>
    </location>
</feature>
<name>A0A4P7NGN5_PYROR</name>
<evidence type="ECO:0000256" key="1">
    <source>
        <dbReference type="ARBA" id="ARBA00023157"/>
    </source>
</evidence>
<evidence type="ECO:0000313" key="10">
    <source>
        <dbReference type="EMBL" id="QBZ61026.1"/>
    </source>
</evidence>